<comment type="caution">
    <text evidence="1">The sequence shown here is derived from an EMBL/GenBank/DDBJ whole genome shotgun (WGS) entry which is preliminary data.</text>
</comment>
<gene>
    <name evidence="1" type="ORF">EDM58_18725</name>
</gene>
<dbReference type="SUPFAM" id="SSF53756">
    <property type="entry name" value="UDP-Glycosyltransferase/glycogen phosphorylase"/>
    <property type="match status" value="1"/>
</dbReference>
<dbReference type="AlphaFoldDB" id="A0A3M8CJ61"/>
<proteinExistence type="predicted"/>
<keyword evidence="1" id="KW-0808">Transferase</keyword>
<dbReference type="RefSeq" id="WP_122914673.1">
    <property type="nucleotide sequence ID" value="NZ_RHHT01000045.1"/>
</dbReference>
<name>A0A3M8CJ61_9BACL</name>
<dbReference type="Proteomes" id="UP000281915">
    <property type="component" value="Unassembled WGS sequence"/>
</dbReference>
<organism evidence="1 2">
    <name type="scientific">Brevibacillus panacihumi</name>
    <dbReference type="NCBI Taxonomy" id="497735"/>
    <lineage>
        <taxon>Bacteria</taxon>
        <taxon>Bacillati</taxon>
        <taxon>Bacillota</taxon>
        <taxon>Bacilli</taxon>
        <taxon>Bacillales</taxon>
        <taxon>Paenibacillaceae</taxon>
        <taxon>Brevibacillus</taxon>
    </lineage>
</organism>
<dbReference type="GO" id="GO:0016740">
    <property type="term" value="F:transferase activity"/>
    <property type="evidence" value="ECO:0007669"/>
    <property type="project" value="UniProtKB-KW"/>
</dbReference>
<dbReference type="Gene3D" id="3.40.50.2000">
    <property type="entry name" value="Glycogen Phosphorylase B"/>
    <property type="match status" value="1"/>
</dbReference>
<evidence type="ECO:0000313" key="1">
    <source>
        <dbReference type="EMBL" id="RNB75710.1"/>
    </source>
</evidence>
<sequence>MRICFFCNLIEFKPKGNVLQFFIMLRALDRKLGQLNSRERKRYAFDCVLPFSFRNGTGGFHFSHVRFHQSDDPTQTILSLDRKNKYDFIFVRGRNDAHKLLQHKESLSQKLLYLATQYNLQDPYIMGRTDYLFRNSRMVFFQTEPNAERYRRYQLNKGSYSEQELTRKIQVLPQFVEPSRHPLKMRREDKPLHLIMAGVIRPRYGLAVAAKAIQLIRKHSPKARLRVLYPSIVGTYRKRAQQLLRMPGVSDHGQKSMWETKEMIVDSGIGLALLYDRTNDQNPSHSYLSRILEYMALGVPVLTTRTVGNLALLGEDYPLFVEYAFDIQEKYMRLCDPQYYEEMSQYVKERGKRFLAEHAVEPLWDALHREYRLGTKK</sequence>
<accession>A0A3M8CJ61</accession>
<reference evidence="1 2" key="1">
    <citation type="submission" date="2018-10" db="EMBL/GenBank/DDBJ databases">
        <title>Phylogenomics of Brevibacillus.</title>
        <authorList>
            <person name="Dunlap C."/>
        </authorList>
    </citation>
    <scope>NUCLEOTIDE SEQUENCE [LARGE SCALE GENOMIC DNA]</scope>
    <source>
        <strain evidence="1 2">JCM 15085</strain>
    </source>
</reference>
<evidence type="ECO:0000313" key="2">
    <source>
        <dbReference type="Proteomes" id="UP000281915"/>
    </source>
</evidence>
<protein>
    <submittedName>
        <fullName evidence="1">Glycosyltransferase family 1 protein</fullName>
    </submittedName>
</protein>
<dbReference type="EMBL" id="RHHT01000045">
    <property type="protein sequence ID" value="RNB75710.1"/>
    <property type="molecule type" value="Genomic_DNA"/>
</dbReference>